<keyword evidence="2 8" id="KW-0963">Cytoplasm</keyword>
<keyword evidence="6" id="KW-0067">ATP-binding</keyword>
<dbReference type="EC" id="6.3.4.19" evidence="8"/>
<accession>A0A1E7RF16</accession>
<dbReference type="PANTHER" id="PTHR43033:SF1">
    <property type="entry name" value="TRNA(ILE)-LYSIDINE SYNTHASE-RELATED"/>
    <property type="match status" value="1"/>
</dbReference>
<evidence type="ECO:0000259" key="9">
    <source>
        <dbReference type="SMART" id="SM00977"/>
    </source>
</evidence>
<gene>
    <name evidence="8" type="primary">tilS</name>
    <name evidence="10" type="ORF">BJI46_00055</name>
</gene>
<evidence type="ECO:0000313" key="11">
    <source>
        <dbReference type="Proteomes" id="UP000185895"/>
    </source>
</evidence>
<evidence type="ECO:0000256" key="8">
    <source>
        <dbReference type="HAMAP-Rule" id="MF_01161"/>
    </source>
</evidence>
<keyword evidence="11" id="KW-1185">Reference proteome</keyword>
<dbReference type="SUPFAM" id="SSF52402">
    <property type="entry name" value="Adenine nucleotide alpha hydrolases-like"/>
    <property type="match status" value="1"/>
</dbReference>
<evidence type="ECO:0000256" key="6">
    <source>
        <dbReference type="ARBA" id="ARBA00022840"/>
    </source>
</evidence>
<evidence type="ECO:0000256" key="7">
    <source>
        <dbReference type="ARBA" id="ARBA00048539"/>
    </source>
</evidence>
<dbReference type="SMART" id="SM00977">
    <property type="entry name" value="TilS_C"/>
    <property type="match status" value="1"/>
</dbReference>
<dbReference type="Gene3D" id="3.40.50.620">
    <property type="entry name" value="HUPs"/>
    <property type="match status" value="1"/>
</dbReference>
<comment type="catalytic activity">
    <reaction evidence="7 8">
        <text>cytidine(34) in tRNA(Ile2) + L-lysine + ATP = lysidine(34) in tRNA(Ile2) + AMP + diphosphate + H(+)</text>
        <dbReference type="Rhea" id="RHEA:43744"/>
        <dbReference type="Rhea" id="RHEA-COMP:10625"/>
        <dbReference type="Rhea" id="RHEA-COMP:10670"/>
        <dbReference type="ChEBI" id="CHEBI:15378"/>
        <dbReference type="ChEBI" id="CHEBI:30616"/>
        <dbReference type="ChEBI" id="CHEBI:32551"/>
        <dbReference type="ChEBI" id="CHEBI:33019"/>
        <dbReference type="ChEBI" id="CHEBI:82748"/>
        <dbReference type="ChEBI" id="CHEBI:83665"/>
        <dbReference type="ChEBI" id="CHEBI:456215"/>
        <dbReference type="EC" id="6.3.4.19"/>
    </reaction>
</comment>
<dbReference type="InterPro" id="IPR015262">
    <property type="entry name" value="tRNA_Ile_lys_synt_subst-bd"/>
</dbReference>
<dbReference type="Gene3D" id="1.20.59.20">
    <property type="match status" value="1"/>
</dbReference>
<dbReference type="GO" id="GO:0032267">
    <property type="term" value="F:tRNA(Ile)-lysidine synthase activity"/>
    <property type="evidence" value="ECO:0007669"/>
    <property type="project" value="UniProtKB-EC"/>
</dbReference>
<dbReference type="SUPFAM" id="SSF56037">
    <property type="entry name" value="PheT/TilS domain"/>
    <property type="match status" value="1"/>
</dbReference>
<dbReference type="GO" id="GO:0005524">
    <property type="term" value="F:ATP binding"/>
    <property type="evidence" value="ECO:0007669"/>
    <property type="project" value="UniProtKB-KW"/>
</dbReference>
<organism evidence="10 11">
    <name type="scientific">Acinetobacter qingfengensis</name>
    <dbReference type="NCBI Taxonomy" id="1262585"/>
    <lineage>
        <taxon>Bacteria</taxon>
        <taxon>Pseudomonadati</taxon>
        <taxon>Pseudomonadota</taxon>
        <taxon>Gammaproteobacteria</taxon>
        <taxon>Moraxellales</taxon>
        <taxon>Moraxellaceae</taxon>
        <taxon>Acinetobacter</taxon>
    </lineage>
</organism>
<proteinExistence type="inferred from homology"/>
<evidence type="ECO:0000256" key="5">
    <source>
        <dbReference type="ARBA" id="ARBA00022741"/>
    </source>
</evidence>
<dbReference type="NCBIfam" id="TIGR02433">
    <property type="entry name" value="lysidine_TilS_C"/>
    <property type="match status" value="1"/>
</dbReference>
<name>A0A1E7RF16_9GAMM</name>
<keyword evidence="5" id="KW-0547">Nucleotide-binding</keyword>
<reference evidence="10 11" key="1">
    <citation type="submission" date="2016-09" db="EMBL/GenBank/DDBJ databases">
        <authorList>
            <person name="Capua I."/>
            <person name="De Benedictis P."/>
            <person name="Joannis T."/>
            <person name="Lombin L.H."/>
            <person name="Cattoli G."/>
        </authorList>
    </citation>
    <scope>NUCLEOTIDE SEQUENCE [LARGE SCALE GENOMIC DNA]</scope>
    <source>
        <strain evidence="10 11">ANC 4671</strain>
    </source>
</reference>
<dbReference type="PANTHER" id="PTHR43033">
    <property type="entry name" value="TRNA(ILE)-LYSIDINE SYNTHASE-RELATED"/>
    <property type="match status" value="1"/>
</dbReference>
<comment type="subcellular location">
    <subcellularLocation>
        <location evidence="1 8">Cytoplasm</location>
    </subcellularLocation>
</comment>
<dbReference type="GO" id="GO:0005737">
    <property type="term" value="C:cytoplasm"/>
    <property type="evidence" value="ECO:0007669"/>
    <property type="project" value="UniProtKB-SubCell"/>
</dbReference>
<dbReference type="NCBIfam" id="TIGR02432">
    <property type="entry name" value="lysidine_TilS_N"/>
    <property type="match status" value="1"/>
</dbReference>
<dbReference type="EMBL" id="MKKK01000001">
    <property type="protein sequence ID" value="OEY97964.1"/>
    <property type="molecule type" value="Genomic_DNA"/>
</dbReference>
<dbReference type="Pfam" id="PF01171">
    <property type="entry name" value="ATP_bind_3"/>
    <property type="match status" value="1"/>
</dbReference>
<dbReference type="InterPro" id="IPR011063">
    <property type="entry name" value="TilS/TtcA_N"/>
</dbReference>
<comment type="caution">
    <text evidence="10">The sequence shown here is derived from an EMBL/GenBank/DDBJ whole genome shotgun (WGS) entry which is preliminary data.</text>
</comment>
<comment type="caution">
    <text evidence="8">Lacks conserved residue(s) required for the propagation of feature annotation.</text>
</comment>
<evidence type="ECO:0000256" key="1">
    <source>
        <dbReference type="ARBA" id="ARBA00004496"/>
    </source>
</evidence>
<dbReference type="GO" id="GO:0006400">
    <property type="term" value="P:tRNA modification"/>
    <property type="evidence" value="ECO:0007669"/>
    <property type="project" value="UniProtKB-UniRule"/>
</dbReference>
<keyword evidence="4 8" id="KW-0819">tRNA processing</keyword>
<keyword evidence="3 8" id="KW-0436">Ligase</keyword>
<dbReference type="Pfam" id="PF09179">
    <property type="entry name" value="TilS"/>
    <property type="match status" value="1"/>
</dbReference>
<protein>
    <recommendedName>
        <fullName evidence="8">tRNA(Ile)-lysidine synthase</fullName>
        <ecNumber evidence="8">6.3.4.19</ecNumber>
    </recommendedName>
    <alternativeName>
        <fullName evidence="8">tRNA(Ile)-2-lysyl-cytidine synthase</fullName>
    </alternativeName>
    <alternativeName>
        <fullName evidence="8">tRNA(Ile)-lysidine synthetase</fullName>
    </alternativeName>
</protein>
<evidence type="ECO:0000256" key="3">
    <source>
        <dbReference type="ARBA" id="ARBA00022598"/>
    </source>
</evidence>
<dbReference type="InterPro" id="IPR012094">
    <property type="entry name" value="tRNA_Ile_lys_synt"/>
</dbReference>
<evidence type="ECO:0000313" key="10">
    <source>
        <dbReference type="EMBL" id="OEY97964.1"/>
    </source>
</evidence>
<dbReference type="InterPro" id="IPR012795">
    <property type="entry name" value="tRNA_Ile_lys_synt_N"/>
</dbReference>
<dbReference type="CDD" id="cd01992">
    <property type="entry name" value="TilS_N"/>
    <property type="match status" value="1"/>
</dbReference>
<evidence type="ECO:0000256" key="4">
    <source>
        <dbReference type="ARBA" id="ARBA00022694"/>
    </source>
</evidence>
<evidence type="ECO:0000256" key="2">
    <source>
        <dbReference type="ARBA" id="ARBA00022490"/>
    </source>
</evidence>
<comment type="function">
    <text evidence="8">Ligates lysine onto the cytidine present at position 34 of the AUA codon-specific tRNA(Ile) that contains the anticodon CAU, in an ATP-dependent manner. Cytidine is converted to lysidine, thus changing the amino acid specificity of the tRNA from methionine to isoleucine.</text>
</comment>
<comment type="similarity">
    <text evidence="8">Belongs to the tRNA(Ile)-lysidine synthase family.</text>
</comment>
<dbReference type="Proteomes" id="UP000185895">
    <property type="component" value="Unassembled WGS sequence"/>
</dbReference>
<dbReference type="InterPro" id="IPR012796">
    <property type="entry name" value="Lysidine-tRNA-synth_C"/>
</dbReference>
<sequence>MDSMLLLYLLAELIPHRLSVISVDHQLQPLSQQWSLWVQQNCQKLNIPCQIIAVDLQQGNVEAAARQARYQALLQQLQYEDILVLAHHQQDQAETALLRLLQGTGVQGLAAMKRIEQRFQKNQLVENLQKERYWVWRPLLDLSRTRIEQWMQQLNQSYINDPMNQDQHYDRVWCRQSVWPVLEARFPKMQESIARCTILMQDAQEILLDVLQQDRQQCIDVYGRLQLLVYHQLSSARQRQLLSSWMQADLQYRPALAMVLRLQQEVIAAKEDAQAVLHYDGIYFVRFAAHLYRYSKSEWINFNTVPVEQTVQYHLEQRFKQASEQFHIQKADIGLSFALLQKTLLLKPRQGGEKIQLWGRSGHRMLKKMLQDAKIAPWQRHQTQILMYHNEVLGVFTSQGFWLADSIYVQSQGWLPQIDIGILGRMENDK</sequence>
<dbReference type="Pfam" id="PF11734">
    <property type="entry name" value="TilS_C"/>
    <property type="match status" value="1"/>
</dbReference>
<dbReference type="SUPFAM" id="SSF82829">
    <property type="entry name" value="MesJ substrate recognition domain-like"/>
    <property type="match status" value="1"/>
</dbReference>
<feature type="domain" description="Lysidine-tRNA(Ile) synthetase C-terminal" evidence="9">
    <location>
        <begin position="344"/>
        <end position="409"/>
    </location>
</feature>
<dbReference type="InterPro" id="IPR014729">
    <property type="entry name" value="Rossmann-like_a/b/a_fold"/>
</dbReference>
<dbReference type="AlphaFoldDB" id="A0A1E7RF16"/>
<dbReference type="HAMAP" id="MF_01161">
    <property type="entry name" value="tRNA_Ile_lys_synt"/>
    <property type="match status" value="1"/>
</dbReference>
<dbReference type="STRING" id="1262585.BJI46_00055"/>